<dbReference type="HOGENOM" id="CLU_091520_0_0_1"/>
<evidence type="ECO:0000256" key="1">
    <source>
        <dbReference type="SAM" id="MobiDB-lite"/>
    </source>
</evidence>
<feature type="region of interest" description="Disordered" evidence="1">
    <location>
        <begin position="242"/>
        <end position="299"/>
    </location>
</feature>
<evidence type="ECO:0000313" key="2">
    <source>
        <dbReference type="EnsemblPlants" id="PGSC0003DMT400096462"/>
    </source>
</evidence>
<keyword evidence="3" id="KW-1185">Reference proteome</keyword>
<name>M1DYH8_SOLTU</name>
<dbReference type="PaxDb" id="4113-PGSC0003DMT400096462"/>
<proteinExistence type="predicted"/>
<dbReference type="EnsemblPlants" id="PGSC0003DMT400096462">
    <property type="protein sequence ID" value="PGSC0003DMT400096462"/>
    <property type="gene ID" value="PGSC0003DMG400046033"/>
</dbReference>
<reference evidence="2" key="2">
    <citation type="submission" date="2015-06" db="UniProtKB">
        <authorList>
            <consortium name="EnsemblPlants"/>
        </authorList>
    </citation>
    <scope>IDENTIFICATION</scope>
    <source>
        <strain evidence="2">DM1-3 516 R44</strain>
    </source>
</reference>
<dbReference type="Gramene" id="PGSC0003DMT400096462">
    <property type="protein sequence ID" value="PGSC0003DMT400096462"/>
    <property type="gene ID" value="PGSC0003DMG400046033"/>
</dbReference>
<accession>M1DYH8</accession>
<reference evidence="3" key="1">
    <citation type="journal article" date="2011" name="Nature">
        <title>Genome sequence and analysis of the tuber crop potato.</title>
        <authorList>
            <consortium name="The Potato Genome Sequencing Consortium"/>
        </authorList>
    </citation>
    <scope>NUCLEOTIDE SEQUENCE [LARGE SCALE GENOMIC DNA]</scope>
    <source>
        <strain evidence="3">cv. DM1-3 516 R44</strain>
    </source>
</reference>
<feature type="compositionally biased region" description="Basic and acidic residues" evidence="1">
    <location>
        <begin position="244"/>
        <end position="259"/>
    </location>
</feature>
<sequence length="312" mass="35019">MAQKIAEEEEEDWENYLVVEGRAIDTMVSINLEEDLIEDSEYNAVDHVEKQNTNVISMKQETIKNIHTSDMVASIKEIKEINFEQAVPGIIYVDSDLYGESIEEDAWEVEVFDQSPAISRSVIGLDQILEANEENTDQIDGEADLEGPISDEAIDNITFEISKVDKHIIEELKRKSDGVSYFGAEASQEIDDNIIKTSNEEANTNEISQYYGIASEEACSKILSIRVSNLFIIDVSPDSTTAGKLRERRSLGTQRRDNSHGSFNNGKSLSFDEARGVPKKFLRSSPRRGSKLRLSSSTTSMGYFPKNHFKGE</sequence>
<dbReference type="AlphaFoldDB" id="M1DYH8"/>
<evidence type="ECO:0000313" key="3">
    <source>
        <dbReference type="Proteomes" id="UP000011115"/>
    </source>
</evidence>
<feature type="compositionally biased region" description="Basic residues" evidence="1">
    <location>
        <begin position="277"/>
        <end position="291"/>
    </location>
</feature>
<protein>
    <submittedName>
        <fullName evidence="2">Uncharacterized protein</fullName>
    </submittedName>
</protein>
<dbReference type="Proteomes" id="UP000011115">
    <property type="component" value="Unassembled WGS sequence"/>
</dbReference>
<organism evidence="2 3">
    <name type="scientific">Solanum tuberosum</name>
    <name type="common">Potato</name>
    <dbReference type="NCBI Taxonomy" id="4113"/>
    <lineage>
        <taxon>Eukaryota</taxon>
        <taxon>Viridiplantae</taxon>
        <taxon>Streptophyta</taxon>
        <taxon>Embryophyta</taxon>
        <taxon>Tracheophyta</taxon>
        <taxon>Spermatophyta</taxon>
        <taxon>Magnoliopsida</taxon>
        <taxon>eudicotyledons</taxon>
        <taxon>Gunneridae</taxon>
        <taxon>Pentapetalae</taxon>
        <taxon>asterids</taxon>
        <taxon>lamiids</taxon>
        <taxon>Solanales</taxon>
        <taxon>Solanaceae</taxon>
        <taxon>Solanoideae</taxon>
        <taxon>Solaneae</taxon>
        <taxon>Solanum</taxon>
    </lineage>
</organism>
<dbReference type="InParanoid" id="M1DYH8"/>